<accession>A0A897MI64</accession>
<dbReference type="GeneID" id="70683973"/>
<dbReference type="RefSeq" id="WP_238478927.1">
    <property type="nucleotide sequence ID" value="NZ_CP064786.1"/>
</dbReference>
<evidence type="ECO:0000256" key="1">
    <source>
        <dbReference type="SAM" id="MobiDB-lite"/>
    </source>
</evidence>
<dbReference type="Pfam" id="PF24348">
    <property type="entry name" value="DUF7508"/>
    <property type="match status" value="1"/>
</dbReference>
<gene>
    <name evidence="3" type="ORF">AArcS_0592</name>
</gene>
<organism evidence="3 4">
    <name type="scientific">Natranaeroarchaeum sulfidigenes</name>
    <dbReference type="NCBI Taxonomy" id="2784880"/>
    <lineage>
        <taxon>Archaea</taxon>
        <taxon>Methanobacteriati</taxon>
        <taxon>Methanobacteriota</taxon>
        <taxon>Stenosarchaea group</taxon>
        <taxon>Halobacteria</taxon>
        <taxon>Halobacteriales</taxon>
        <taxon>Natronoarchaeaceae</taxon>
        <taxon>Natranaeroarchaeum</taxon>
    </lineage>
</organism>
<keyword evidence="4" id="KW-1185">Reference proteome</keyword>
<feature type="region of interest" description="Disordered" evidence="1">
    <location>
        <begin position="63"/>
        <end position="82"/>
    </location>
</feature>
<evidence type="ECO:0000259" key="2">
    <source>
        <dbReference type="Pfam" id="PF24348"/>
    </source>
</evidence>
<dbReference type="InterPro" id="IPR055930">
    <property type="entry name" value="DUF7508"/>
</dbReference>
<feature type="domain" description="DUF7508" evidence="2">
    <location>
        <begin position="1"/>
        <end position="79"/>
    </location>
</feature>
<name>A0A897MI64_9EURY</name>
<evidence type="ECO:0000313" key="3">
    <source>
        <dbReference type="EMBL" id="QSG01820.1"/>
    </source>
</evidence>
<reference evidence="3" key="1">
    <citation type="submission" date="2020-11" db="EMBL/GenBank/DDBJ databases">
        <title>Carbohydrate-dependent, anaerobic sulfur respiration: A novel catabolism in halophilic archaea.</title>
        <authorList>
            <person name="Sorokin D.Y."/>
            <person name="Messina E."/>
            <person name="Smedile F."/>
            <person name="La Cono V."/>
            <person name="Hallsworth J.E."/>
            <person name="Yakimov M.M."/>
        </authorList>
    </citation>
    <scope>NUCLEOTIDE SEQUENCE</scope>
    <source>
        <strain evidence="3">AArc-S</strain>
    </source>
</reference>
<dbReference type="KEGG" id="hara:AArcS_0592"/>
<sequence length="82" mass="9205">MPLRTQWRDLDRSAARAAPNRYGVVEYGSADGEVLAVETGMLKDVLKSAVGYRDAAAVRWKETQTREQAEELAAEHRSRLDD</sequence>
<dbReference type="Proteomes" id="UP000663586">
    <property type="component" value="Chromosome"/>
</dbReference>
<proteinExistence type="predicted"/>
<evidence type="ECO:0000313" key="4">
    <source>
        <dbReference type="Proteomes" id="UP000663586"/>
    </source>
</evidence>
<dbReference type="EMBL" id="CP064786">
    <property type="protein sequence ID" value="QSG01820.1"/>
    <property type="molecule type" value="Genomic_DNA"/>
</dbReference>
<dbReference type="AlphaFoldDB" id="A0A897MI64"/>
<protein>
    <recommendedName>
        <fullName evidence="2">DUF7508 domain-containing protein</fullName>
    </recommendedName>
</protein>